<evidence type="ECO:0000313" key="3">
    <source>
        <dbReference type="Proteomes" id="UP001415169"/>
    </source>
</evidence>
<evidence type="ECO:0000313" key="2">
    <source>
        <dbReference type="EMBL" id="GAA4161279.1"/>
    </source>
</evidence>
<reference evidence="2" key="2">
    <citation type="submission" date="2023-12" db="EMBL/GenBank/DDBJ databases">
        <authorList>
            <person name="Sun Q."/>
            <person name="Inoue M."/>
        </authorList>
    </citation>
    <scope>NUCLEOTIDE SEQUENCE</scope>
    <source>
        <strain evidence="2">JCM 17590</strain>
    </source>
</reference>
<organism evidence="2 3">
    <name type="scientific">Gryllotalpicola daejeonensis</name>
    <dbReference type="NCBI Taxonomy" id="993087"/>
    <lineage>
        <taxon>Bacteria</taxon>
        <taxon>Bacillati</taxon>
        <taxon>Actinomycetota</taxon>
        <taxon>Actinomycetes</taxon>
        <taxon>Micrococcales</taxon>
        <taxon>Microbacteriaceae</taxon>
        <taxon>Gryllotalpicola</taxon>
    </lineage>
</organism>
<name>A0ABP7ZK75_9MICO</name>
<evidence type="ECO:0000259" key="1">
    <source>
        <dbReference type="Pfam" id="PF04480"/>
    </source>
</evidence>
<accession>A0ABP7ZK75</accession>
<sequence length="262" mass="29759">MLAIAYKPRRGTFACAHLEQPERLAVACGARLDCISVLRAEGIWTGHHRGLHLRAQRGDRHVPARVRAKGLRPRIHWDRIRFPGRSRTRVTVREALFCAMRCLPPDDLIAAIESAVHLRKISRAQALAVIRAAPRRLTAALTEVDTEFRAQSGYETKVRLWLRRAGHVVTPQFYVEGVGHLDNLVDGVLAVETDGAQHKETLEADHRRDLGTEARGIRVLRIDPGLVDRNWEQVLEVIERMIREAKHPSVTDSVRKRRKAHE</sequence>
<dbReference type="EMBL" id="BAABBV010000001">
    <property type="protein sequence ID" value="GAA4161279.1"/>
    <property type="molecule type" value="Genomic_DNA"/>
</dbReference>
<feature type="domain" description="DUF559" evidence="1">
    <location>
        <begin position="189"/>
        <end position="242"/>
    </location>
</feature>
<dbReference type="Proteomes" id="UP001415169">
    <property type="component" value="Unassembled WGS sequence"/>
</dbReference>
<gene>
    <name evidence="2" type="ORF">GCM10022286_18530</name>
</gene>
<reference evidence="2" key="1">
    <citation type="journal article" date="2014" name="Int. J. Syst. Evol. Microbiol.">
        <title>Complete genome of a new Firmicutes species belonging to the dominant human colonic microbiota ('Ruminococcus bicirculans') reveals two chromosomes and a selective capacity to utilize plant glucans.</title>
        <authorList>
            <consortium name="NISC Comparative Sequencing Program"/>
            <person name="Wegmann U."/>
            <person name="Louis P."/>
            <person name="Goesmann A."/>
            <person name="Henrissat B."/>
            <person name="Duncan S.H."/>
            <person name="Flint H.J."/>
        </authorList>
    </citation>
    <scope>NUCLEOTIDE SEQUENCE</scope>
    <source>
        <strain evidence="2">JCM 17590</strain>
    </source>
</reference>
<keyword evidence="3" id="KW-1185">Reference proteome</keyword>
<comment type="caution">
    <text evidence="2">The sequence shown here is derived from an EMBL/GenBank/DDBJ whole genome shotgun (WGS) entry which is preliminary data.</text>
</comment>
<protein>
    <recommendedName>
        <fullName evidence="1">DUF559 domain-containing protein</fullName>
    </recommendedName>
</protein>
<dbReference type="Gene3D" id="3.40.960.10">
    <property type="entry name" value="VSR Endonuclease"/>
    <property type="match status" value="1"/>
</dbReference>
<proteinExistence type="predicted"/>
<dbReference type="Pfam" id="PF04480">
    <property type="entry name" value="DUF559"/>
    <property type="match status" value="1"/>
</dbReference>
<dbReference type="InterPro" id="IPR007569">
    <property type="entry name" value="DUF559"/>
</dbReference>